<dbReference type="Proteomes" id="UP001457282">
    <property type="component" value="Unassembled WGS sequence"/>
</dbReference>
<dbReference type="EMBL" id="JBEDUW010000003">
    <property type="protein sequence ID" value="KAK9939859.1"/>
    <property type="molecule type" value="Genomic_DNA"/>
</dbReference>
<feature type="region of interest" description="Disordered" evidence="1">
    <location>
        <begin position="61"/>
        <end position="85"/>
    </location>
</feature>
<evidence type="ECO:0000313" key="2">
    <source>
        <dbReference type="EMBL" id="KAK9939859.1"/>
    </source>
</evidence>
<reference evidence="2 3" key="1">
    <citation type="journal article" date="2023" name="G3 (Bethesda)">
        <title>A chromosome-length genome assembly and annotation of blackberry (Rubus argutus, cv. 'Hillquist').</title>
        <authorList>
            <person name="Bruna T."/>
            <person name="Aryal R."/>
            <person name="Dudchenko O."/>
            <person name="Sargent D.J."/>
            <person name="Mead D."/>
            <person name="Buti M."/>
            <person name="Cavallini A."/>
            <person name="Hytonen T."/>
            <person name="Andres J."/>
            <person name="Pham M."/>
            <person name="Weisz D."/>
            <person name="Mascagni F."/>
            <person name="Usai G."/>
            <person name="Natali L."/>
            <person name="Bassil N."/>
            <person name="Fernandez G.E."/>
            <person name="Lomsadze A."/>
            <person name="Armour M."/>
            <person name="Olukolu B."/>
            <person name="Poorten T."/>
            <person name="Britton C."/>
            <person name="Davik J."/>
            <person name="Ashrafi H."/>
            <person name="Aiden E.L."/>
            <person name="Borodovsky M."/>
            <person name="Worthington M."/>
        </authorList>
    </citation>
    <scope>NUCLEOTIDE SEQUENCE [LARGE SCALE GENOMIC DNA]</scope>
    <source>
        <strain evidence="2">PI 553951</strain>
    </source>
</reference>
<keyword evidence="3" id="KW-1185">Reference proteome</keyword>
<organism evidence="2 3">
    <name type="scientific">Rubus argutus</name>
    <name type="common">Southern blackberry</name>
    <dbReference type="NCBI Taxonomy" id="59490"/>
    <lineage>
        <taxon>Eukaryota</taxon>
        <taxon>Viridiplantae</taxon>
        <taxon>Streptophyta</taxon>
        <taxon>Embryophyta</taxon>
        <taxon>Tracheophyta</taxon>
        <taxon>Spermatophyta</taxon>
        <taxon>Magnoliopsida</taxon>
        <taxon>eudicotyledons</taxon>
        <taxon>Gunneridae</taxon>
        <taxon>Pentapetalae</taxon>
        <taxon>rosids</taxon>
        <taxon>fabids</taxon>
        <taxon>Rosales</taxon>
        <taxon>Rosaceae</taxon>
        <taxon>Rosoideae</taxon>
        <taxon>Rosoideae incertae sedis</taxon>
        <taxon>Rubus</taxon>
    </lineage>
</organism>
<dbReference type="AlphaFoldDB" id="A0AAW1XTP0"/>
<name>A0AAW1XTP0_RUBAR</name>
<protein>
    <submittedName>
        <fullName evidence="2">Uncharacterized protein</fullName>
    </submittedName>
</protein>
<evidence type="ECO:0000313" key="3">
    <source>
        <dbReference type="Proteomes" id="UP001457282"/>
    </source>
</evidence>
<sequence>METARRVVEEKSIEIRLRKKKKRTKKVESLYLCFNRTMNGGPGRFVHVVLSIKLTDLFSSKSKDHPSGGAGDGDGDGKGEGSETIITIDGNSKFRQVGYIEGDEEDDIPYWMNSGVFRSKIIMAGVSPIRWFSNVPPGRNEILVFDPTADPHLEPDSHNIRIKPFQMTGGFIGRKPCPLLVELEGRLYALGSRPSSILQSPVFEDEEENKDGAFVIFSYCHFPPEESSISVSILPQQCDSWKTMKSLKLPQLPPEFHSRQYTGFFHLGGRRLCLFMHKFISLDLDGIFPVEFPEYGDMGLLLVVPFEYKIIELGSDSCSVTANFEALRKIEYTPKPSDRNSHQVAIEHLYGAFVL</sequence>
<accession>A0AAW1XTP0</accession>
<gene>
    <name evidence="2" type="ORF">M0R45_016541</name>
</gene>
<comment type="caution">
    <text evidence="2">The sequence shown here is derived from an EMBL/GenBank/DDBJ whole genome shotgun (WGS) entry which is preliminary data.</text>
</comment>
<evidence type="ECO:0000256" key="1">
    <source>
        <dbReference type="SAM" id="MobiDB-lite"/>
    </source>
</evidence>
<proteinExistence type="predicted"/>